<dbReference type="Proteomes" id="UP000019804">
    <property type="component" value="Unassembled WGS sequence"/>
</dbReference>
<feature type="signal peptide" evidence="1">
    <location>
        <begin position="1"/>
        <end position="20"/>
    </location>
</feature>
<sequence length="117" mass="12428">MHVPTILATFLVLAGSHVAAYNDNCNGSGAAFALIPGDCDKARDSIDATATYKDGKEFSKGTCYVKYATNGSGDQPIKGQDIINTMNNIQQNCNSNVGSYGTGNCEKCHVTINYRVP</sequence>
<evidence type="ECO:0000313" key="3">
    <source>
        <dbReference type="Proteomes" id="UP000019804"/>
    </source>
</evidence>
<organism evidence="2 3">
    <name type="scientific">Aspergillus ruber (strain CBS 135680)</name>
    <dbReference type="NCBI Taxonomy" id="1388766"/>
    <lineage>
        <taxon>Eukaryota</taxon>
        <taxon>Fungi</taxon>
        <taxon>Dikarya</taxon>
        <taxon>Ascomycota</taxon>
        <taxon>Pezizomycotina</taxon>
        <taxon>Eurotiomycetes</taxon>
        <taxon>Eurotiomycetidae</taxon>
        <taxon>Eurotiales</taxon>
        <taxon>Aspergillaceae</taxon>
        <taxon>Aspergillus</taxon>
        <taxon>Aspergillus subgen. Aspergillus</taxon>
    </lineage>
</organism>
<dbReference type="RefSeq" id="XP_040643471.1">
    <property type="nucleotide sequence ID" value="XM_040780660.1"/>
</dbReference>
<reference evidence="3" key="1">
    <citation type="journal article" date="2014" name="Nat. Commun.">
        <title>Genomic adaptations of the halophilic Dead Sea filamentous fungus Eurotium rubrum.</title>
        <authorList>
            <person name="Kis-Papo T."/>
            <person name="Weig A.R."/>
            <person name="Riley R."/>
            <person name="Persoh D."/>
            <person name="Salamov A."/>
            <person name="Sun H."/>
            <person name="Lipzen A."/>
            <person name="Wasser S.P."/>
            <person name="Rambold G."/>
            <person name="Grigoriev I.V."/>
            <person name="Nevo E."/>
        </authorList>
    </citation>
    <scope>NUCLEOTIDE SEQUENCE [LARGE SCALE GENOMIC DNA]</scope>
    <source>
        <strain evidence="3">CBS 135680</strain>
    </source>
</reference>
<protein>
    <submittedName>
        <fullName evidence="2">Uncharacterized protein</fullName>
    </submittedName>
</protein>
<gene>
    <name evidence="2" type="ORF">EURHEDRAFT_407782</name>
</gene>
<feature type="chain" id="PRO_5001495981" evidence="1">
    <location>
        <begin position="21"/>
        <end position="117"/>
    </location>
</feature>
<evidence type="ECO:0000313" key="2">
    <source>
        <dbReference type="EMBL" id="EYE99783.1"/>
    </source>
</evidence>
<keyword evidence="1" id="KW-0732">Signal</keyword>
<dbReference type="STRING" id="1388766.A0A017SS22"/>
<proteinExistence type="predicted"/>
<evidence type="ECO:0000256" key="1">
    <source>
        <dbReference type="SAM" id="SignalP"/>
    </source>
</evidence>
<dbReference type="OrthoDB" id="3672617at2759"/>
<dbReference type="GeneID" id="63695784"/>
<keyword evidence="3" id="KW-1185">Reference proteome</keyword>
<name>A0A017SS22_ASPRC</name>
<dbReference type="AlphaFoldDB" id="A0A017SS22"/>
<dbReference type="HOGENOM" id="CLU_139256_0_0_1"/>
<dbReference type="EMBL" id="KK088411">
    <property type="protein sequence ID" value="EYE99783.1"/>
    <property type="molecule type" value="Genomic_DNA"/>
</dbReference>
<accession>A0A017SS22</accession>